<keyword evidence="3" id="KW-1185">Reference proteome</keyword>
<reference evidence="2 3" key="1">
    <citation type="journal article" date="2011" name="Science">
        <title>The ecoresponsive genome of Daphnia pulex.</title>
        <authorList>
            <person name="Colbourne J.K."/>
            <person name="Pfrender M.E."/>
            <person name="Gilbert D."/>
            <person name="Thomas W.K."/>
            <person name="Tucker A."/>
            <person name="Oakley T.H."/>
            <person name="Tokishita S."/>
            <person name="Aerts A."/>
            <person name="Arnold G.J."/>
            <person name="Basu M.K."/>
            <person name="Bauer D.J."/>
            <person name="Caceres C.E."/>
            <person name="Carmel L."/>
            <person name="Casola C."/>
            <person name="Choi J.H."/>
            <person name="Detter J.C."/>
            <person name="Dong Q."/>
            <person name="Dusheyko S."/>
            <person name="Eads B.D."/>
            <person name="Frohlich T."/>
            <person name="Geiler-Samerotte K.A."/>
            <person name="Gerlach D."/>
            <person name="Hatcher P."/>
            <person name="Jogdeo S."/>
            <person name="Krijgsveld J."/>
            <person name="Kriventseva E.V."/>
            <person name="Kultz D."/>
            <person name="Laforsch C."/>
            <person name="Lindquist E."/>
            <person name="Lopez J."/>
            <person name="Manak J.R."/>
            <person name="Muller J."/>
            <person name="Pangilinan J."/>
            <person name="Patwardhan R.P."/>
            <person name="Pitluck S."/>
            <person name="Pritham E.J."/>
            <person name="Rechtsteiner A."/>
            <person name="Rho M."/>
            <person name="Rogozin I.B."/>
            <person name="Sakarya O."/>
            <person name="Salamov A."/>
            <person name="Schaack S."/>
            <person name="Shapiro H."/>
            <person name="Shiga Y."/>
            <person name="Skalitzky C."/>
            <person name="Smith Z."/>
            <person name="Souvorov A."/>
            <person name="Sung W."/>
            <person name="Tang Z."/>
            <person name="Tsuchiya D."/>
            <person name="Tu H."/>
            <person name="Vos H."/>
            <person name="Wang M."/>
            <person name="Wolf Y.I."/>
            <person name="Yamagata H."/>
            <person name="Yamada T."/>
            <person name="Ye Y."/>
            <person name="Shaw J.R."/>
            <person name="Andrews J."/>
            <person name="Crease T.J."/>
            <person name="Tang H."/>
            <person name="Lucas S.M."/>
            <person name="Robertson H.M."/>
            <person name="Bork P."/>
            <person name="Koonin E.V."/>
            <person name="Zdobnov E.M."/>
            <person name="Grigoriev I.V."/>
            <person name="Lynch M."/>
            <person name="Boore J.L."/>
        </authorList>
    </citation>
    <scope>NUCLEOTIDE SEQUENCE [LARGE SCALE GENOMIC DNA]</scope>
</reference>
<sequence>MRQLIIIFLSFANAVYAQNNGRDVLQKVASSMHSRQSLSYDITFLVKSSEETDTSKLTAHVEMLRVAEDSVMGGKVWLSPVGKVAGLVYAPATFMFYDLKHAYKVRSEYKKILYQDPHITKPYRMFEAIPEAMVWKPFLKTNEIKKLAGGDYIISMLNDTVINQHDCYSIMIKSVKTPTENWLWHINKSDYMLVDWEQWVVDDSGTQYEHFAIRSYQFDKVKNERFSTAQFPVDYTYSEIK</sequence>
<evidence type="ECO:0008006" key="4">
    <source>
        <dbReference type="Google" id="ProtNLM"/>
    </source>
</evidence>
<gene>
    <name evidence="2" type="ORF">DAPPUDRAFT_343583</name>
</gene>
<proteinExistence type="predicted"/>
<feature type="signal peptide" evidence="1">
    <location>
        <begin position="1"/>
        <end position="17"/>
    </location>
</feature>
<dbReference type="KEGG" id="dpx:DAPPUDRAFT_343583"/>
<feature type="chain" id="PRO_5003242092" description="Vitellogenin domain-containing protein" evidence="1">
    <location>
        <begin position="18"/>
        <end position="241"/>
    </location>
</feature>
<accession>E9I6B2</accession>
<evidence type="ECO:0000313" key="3">
    <source>
        <dbReference type="Proteomes" id="UP000000305"/>
    </source>
</evidence>
<organism evidence="2 3">
    <name type="scientific">Daphnia pulex</name>
    <name type="common">Water flea</name>
    <dbReference type="NCBI Taxonomy" id="6669"/>
    <lineage>
        <taxon>Eukaryota</taxon>
        <taxon>Metazoa</taxon>
        <taxon>Ecdysozoa</taxon>
        <taxon>Arthropoda</taxon>
        <taxon>Crustacea</taxon>
        <taxon>Branchiopoda</taxon>
        <taxon>Diplostraca</taxon>
        <taxon>Cladocera</taxon>
        <taxon>Anomopoda</taxon>
        <taxon>Daphniidae</taxon>
        <taxon>Daphnia</taxon>
    </lineage>
</organism>
<protein>
    <recommendedName>
        <fullName evidence="4">Vitellogenin domain-containing protein</fullName>
    </recommendedName>
</protein>
<dbReference type="InParanoid" id="E9I6B2"/>
<dbReference type="HOGENOM" id="CLU_1152764_0_0_1"/>
<keyword evidence="1" id="KW-0732">Signal</keyword>
<dbReference type="EMBL" id="GL736326">
    <property type="protein sequence ID" value="EFX60468.1"/>
    <property type="molecule type" value="Genomic_DNA"/>
</dbReference>
<dbReference type="AlphaFoldDB" id="E9I6B2"/>
<evidence type="ECO:0000256" key="1">
    <source>
        <dbReference type="SAM" id="SignalP"/>
    </source>
</evidence>
<evidence type="ECO:0000313" key="2">
    <source>
        <dbReference type="EMBL" id="EFX60468.1"/>
    </source>
</evidence>
<name>E9I6B2_DAPPU</name>
<dbReference type="Proteomes" id="UP000000305">
    <property type="component" value="Unassembled WGS sequence"/>
</dbReference>